<gene>
    <name evidence="2" type="ORF">UFOPK1788_00952</name>
</gene>
<protein>
    <submittedName>
        <fullName evidence="2">Unannotated protein</fullName>
    </submittedName>
</protein>
<feature type="compositionally biased region" description="Low complexity" evidence="1">
    <location>
        <begin position="31"/>
        <end position="45"/>
    </location>
</feature>
<proteinExistence type="predicted"/>
<evidence type="ECO:0000313" key="2">
    <source>
        <dbReference type="EMBL" id="CAB4598663.1"/>
    </source>
</evidence>
<organism evidence="2">
    <name type="scientific">freshwater metagenome</name>
    <dbReference type="NCBI Taxonomy" id="449393"/>
    <lineage>
        <taxon>unclassified sequences</taxon>
        <taxon>metagenomes</taxon>
        <taxon>ecological metagenomes</taxon>
    </lineage>
</organism>
<accession>A0A6J6GGA8</accession>
<evidence type="ECO:0000256" key="1">
    <source>
        <dbReference type="SAM" id="MobiDB-lite"/>
    </source>
</evidence>
<name>A0A6J6GGA8_9ZZZZ</name>
<dbReference type="AlphaFoldDB" id="A0A6J6GGA8"/>
<feature type="region of interest" description="Disordered" evidence="1">
    <location>
        <begin position="1"/>
        <end position="57"/>
    </location>
</feature>
<sequence length="201" mass="20094">MMAAEIPTPMSAARTGSPAPIRVPSITNSVTAATTSPTISPTPSSESRERRRSCDTSTRMLGLSEAALSLVRASATPVRSAVSTSVMGVSKRTVPIAVAPSEDTTRNSAAAAIRDWAGAIFAACVSSSACPSSSAVSAASSSAVPEAMSLRPDSINHQARAISSLPAVISALPAATCCRPAFTSASCARRAANCSAGAASP</sequence>
<reference evidence="2" key="1">
    <citation type="submission" date="2020-05" db="EMBL/GenBank/DDBJ databases">
        <authorList>
            <person name="Chiriac C."/>
            <person name="Salcher M."/>
            <person name="Ghai R."/>
            <person name="Kavagutti S V."/>
        </authorList>
    </citation>
    <scope>NUCLEOTIDE SEQUENCE</scope>
</reference>
<dbReference type="EMBL" id="CAEZUE010000139">
    <property type="protein sequence ID" value="CAB4598663.1"/>
    <property type="molecule type" value="Genomic_DNA"/>
</dbReference>